<keyword evidence="4" id="KW-0732">Signal</keyword>
<evidence type="ECO:0000256" key="4">
    <source>
        <dbReference type="ARBA" id="ARBA00022729"/>
    </source>
</evidence>
<evidence type="ECO:0000313" key="11">
    <source>
        <dbReference type="Proteomes" id="UP000242243"/>
    </source>
</evidence>
<dbReference type="Pfam" id="PF07940">
    <property type="entry name" value="Hepar_II_III_C"/>
    <property type="match status" value="1"/>
</dbReference>
<dbReference type="STRING" id="306540.SAMN05421839_13014"/>
<dbReference type="InterPro" id="IPR052447">
    <property type="entry name" value="Dermatan-Sulfate_Isomerase"/>
</dbReference>
<dbReference type="InterPro" id="IPR012480">
    <property type="entry name" value="Hepar_II_III_C"/>
</dbReference>
<accession>A0A1I5RH05</accession>
<keyword evidence="8" id="KW-0413">Isomerase</keyword>
<evidence type="ECO:0000256" key="6">
    <source>
        <dbReference type="ARBA" id="ARBA00023136"/>
    </source>
</evidence>
<feature type="domain" description="Heparinase II/III-like C-terminal" evidence="9">
    <location>
        <begin position="340"/>
        <end position="539"/>
    </location>
</feature>
<dbReference type="Gene3D" id="1.50.10.100">
    <property type="entry name" value="Chondroitin AC/alginate lyase"/>
    <property type="match status" value="1"/>
</dbReference>
<dbReference type="GO" id="GO:0016020">
    <property type="term" value="C:membrane"/>
    <property type="evidence" value="ECO:0007669"/>
    <property type="project" value="UniProtKB-SubCell"/>
</dbReference>
<keyword evidence="3" id="KW-0812">Transmembrane</keyword>
<dbReference type="Proteomes" id="UP000242243">
    <property type="component" value="Unassembled WGS sequence"/>
</dbReference>
<dbReference type="AlphaFoldDB" id="A0A1I5RH05"/>
<gene>
    <name evidence="10" type="ORF">SAMN05421839_13014</name>
</gene>
<dbReference type="PANTHER" id="PTHR15532:SF5">
    <property type="entry name" value="SULFOTRANSFERASE DOMAIN-CONTAINING PROTEIN"/>
    <property type="match status" value="1"/>
</dbReference>
<evidence type="ECO:0000256" key="2">
    <source>
        <dbReference type="ARBA" id="ARBA00004196"/>
    </source>
</evidence>
<evidence type="ECO:0000256" key="7">
    <source>
        <dbReference type="ARBA" id="ARBA00023180"/>
    </source>
</evidence>
<dbReference type="PANTHER" id="PTHR15532">
    <property type="match status" value="1"/>
</dbReference>
<dbReference type="Gene3D" id="2.70.98.70">
    <property type="match status" value="1"/>
</dbReference>
<evidence type="ECO:0000256" key="5">
    <source>
        <dbReference type="ARBA" id="ARBA00022989"/>
    </source>
</evidence>
<protein>
    <submittedName>
        <fullName evidence="10">Heparinase II/III-like protein</fullName>
    </submittedName>
</protein>
<proteinExistence type="predicted"/>
<dbReference type="GO" id="GO:0016829">
    <property type="term" value="F:lyase activity"/>
    <property type="evidence" value="ECO:0007669"/>
    <property type="project" value="InterPro"/>
</dbReference>
<reference evidence="10 11" key="1">
    <citation type="submission" date="2016-10" db="EMBL/GenBank/DDBJ databases">
        <authorList>
            <person name="de Groot N.N."/>
        </authorList>
    </citation>
    <scope>NUCLEOTIDE SEQUENCE [LARGE SCALE GENOMIC DNA]</scope>
    <source>
        <strain evidence="10 11">DSM 17073</strain>
    </source>
</reference>
<evidence type="ECO:0000259" key="9">
    <source>
        <dbReference type="Pfam" id="PF07940"/>
    </source>
</evidence>
<keyword evidence="5" id="KW-1133">Transmembrane helix</keyword>
<evidence type="ECO:0000313" key="10">
    <source>
        <dbReference type="EMBL" id="SFP57849.1"/>
    </source>
</evidence>
<evidence type="ECO:0000256" key="3">
    <source>
        <dbReference type="ARBA" id="ARBA00022692"/>
    </source>
</evidence>
<name>A0A1I5RH05_9BACI</name>
<dbReference type="EMBL" id="FOXC01000030">
    <property type="protein sequence ID" value="SFP57849.1"/>
    <property type="molecule type" value="Genomic_DNA"/>
</dbReference>
<sequence length="664" mass="77624">MKVNNYLFLDQDVNQLRKDIYTTKKKFFDRLANQCKRYLKVNLPDEHPKESTTYYGMAIANLSLMYVLTGQKQYLNESKRWMLTVSNYPHWGNAHLVDVDLSAAWILFGLSIGYDWLKDDLTEAESTTIKNKLLLQGKRMYDYKIKTEGQGWSTNYWQNHNWINLNGLATAGYALVEDEPTCQSWIDSAKSNFETVFEGLPEDGSSYEGVVYWRYGAMWLFVYAHLLKEREGYNYFKESEFLRNTFYYRLYQSAPNLAEQIPFGDCHDRYSGHSTAIYYKVAAEYNNEHAQYMGDEVVDKLLYEEAYNSNVKPGILPECFFELIFYNDSVNKKNFDDLPLVKKFDDLGLVVVRNSWEKDALHLSFKCSPPGGAKQWNRLWKLKNEKNYNSFGLSHHHPDNNSFILNAFGEFMAIDEGYNRKPELATHNGILVDGLGYHGDGQKNVYQDYSEDMYGKVTDFSDGDTYVYFAGETAKTYDKQLNMKKAKRHIIYLKSGMFIMVDELLSEDPHKYSWLLHTDTESDIYKESDHQQKVVYNNGKSSMEVLQWSKYRASFEQSEKYVKEIMTTQEPDNYRDILMKRLTYSMDDTQKDALFVSTFCPYQTNQDNPFNITLNEDQHNLILDIEANGEHTQLSIKQDESTNELSIELSHNELNDGNKKRLTR</sequence>
<organism evidence="10 11">
    <name type="scientific">Halolactibacillus halophilus</name>
    <dbReference type="NCBI Taxonomy" id="306540"/>
    <lineage>
        <taxon>Bacteria</taxon>
        <taxon>Bacillati</taxon>
        <taxon>Bacillota</taxon>
        <taxon>Bacilli</taxon>
        <taxon>Bacillales</taxon>
        <taxon>Bacillaceae</taxon>
        <taxon>Halolactibacillus</taxon>
    </lineage>
</organism>
<dbReference type="SUPFAM" id="SSF48230">
    <property type="entry name" value="Chondroitin AC/alginate lyase"/>
    <property type="match status" value="1"/>
</dbReference>
<evidence type="ECO:0000256" key="8">
    <source>
        <dbReference type="ARBA" id="ARBA00023235"/>
    </source>
</evidence>
<evidence type="ECO:0000256" key="1">
    <source>
        <dbReference type="ARBA" id="ARBA00004141"/>
    </source>
</evidence>
<keyword evidence="7" id="KW-0325">Glycoprotein</keyword>
<dbReference type="GO" id="GO:0016853">
    <property type="term" value="F:isomerase activity"/>
    <property type="evidence" value="ECO:0007669"/>
    <property type="project" value="UniProtKB-KW"/>
</dbReference>
<dbReference type="GO" id="GO:0030313">
    <property type="term" value="C:cell envelope"/>
    <property type="evidence" value="ECO:0007669"/>
    <property type="project" value="UniProtKB-SubCell"/>
</dbReference>
<dbReference type="InterPro" id="IPR008929">
    <property type="entry name" value="Chondroitin_lyas"/>
</dbReference>
<comment type="subcellular location">
    <subcellularLocation>
        <location evidence="2">Cell envelope</location>
    </subcellularLocation>
    <subcellularLocation>
        <location evidence="1">Membrane</location>
        <topology evidence="1">Multi-pass membrane protein</topology>
    </subcellularLocation>
</comment>
<keyword evidence="6" id="KW-0472">Membrane</keyword>